<keyword evidence="4" id="KW-1185">Reference proteome</keyword>
<dbReference type="EMBL" id="AP025314">
    <property type="protein sequence ID" value="BDD09438.1"/>
    <property type="molecule type" value="Genomic_DNA"/>
</dbReference>
<name>A0AAU9CN28_9BACT</name>
<evidence type="ECO:0000256" key="1">
    <source>
        <dbReference type="SAM" id="MobiDB-lite"/>
    </source>
</evidence>
<keyword evidence="2" id="KW-0732">Signal</keyword>
<dbReference type="Proteomes" id="UP001348817">
    <property type="component" value="Chromosome"/>
</dbReference>
<organism evidence="3 4">
    <name type="scientific">Fulvitalea axinellae</name>
    <dbReference type="NCBI Taxonomy" id="1182444"/>
    <lineage>
        <taxon>Bacteria</taxon>
        <taxon>Pseudomonadati</taxon>
        <taxon>Bacteroidota</taxon>
        <taxon>Cytophagia</taxon>
        <taxon>Cytophagales</taxon>
        <taxon>Persicobacteraceae</taxon>
        <taxon>Fulvitalea</taxon>
    </lineage>
</organism>
<proteinExistence type="predicted"/>
<protein>
    <recommendedName>
        <fullName evidence="5">tRNA_anti-like</fullName>
    </recommendedName>
</protein>
<reference evidence="3 4" key="1">
    <citation type="submission" date="2021-12" db="EMBL/GenBank/DDBJ databases">
        <title>Genome sequencing of bacteria with rrn-lacking chromosome and rrn-plasmid.</title>
        <authorList>
            <person name="Anda M."/>
            <person name="Iwasaki W."/>
        </authorList>
    </citation>
    <scope>NUCLEOTIDE SEQUENCE [LARGE SCALE GENOMIC DNA]</scope>
    <source>
        <strain evidence="3 4">DSM 100852</strain>
    </source>
</reference>
<feature type="region of interest" description="Disordered" evidence="1">
    <location>
        <begin position="143"/>
        <end position="164"/>
    </location>
</feature>
<dbReference type="AlphaFoldDB" id="A0AAU9CN28"/>
<sequence length="197" mass="21763">MKKAIYIPLLALIGFMACCSEKNNSETKEQASKTSVITATTETKTAVYPVDSLPSNFEKLVGQDIFFKGNVQHVCKHSGKKAFLVGENPKTKVRVMAKGKIKAFGGDLIGEELVVKGTVKEMRIDEAYLARWEAQLEKAKSKQTKKRKEALKKADEASCDSGNSPIDKIRAEIKANGKGYKSVYYIDGLEYTVSDDQ</sequence>
<feature type="signal peptide" evidence="2">
    <location>
        <begin position="1"/>
        <end position="19"/>
    </location>
</feature>
<accession>A0AAU9CN28</accession>
<dbReference type="KEGG" id="fax:FUAX_18700"/>
<evidence type="ECO:0008006" key="5">
    <source>
        <dbReference type="Google" id="ProtNLM"/>
    </source>
</evidence>
<evidence type="ECO:0000256" key="2">
    <source>
        <dbReference type="SAM" id="SignalP"/>
    </source>
</evidence>
<dbReference type="PROSITE" id="PS51257">
    <property type="entry name" value="PROKAR_LIPOPROTEIN"/>
    <property type="match status" value="1"/>
</dbReference>
<feature type="chain" id="PRO_5043381223" description="tRNA_anti-like" evidence="2">
    <location>
        <begin position="20"/>
        <end position="197"/>
    </location>
</feature>
<evidence type="ECO:0000313" key="3">
    <source>
        <dbReference type="EMBL" id="BDD09438.1"/>
    </source>
</evidence>
<dbReference type="RefSeq" id="WP_338394639.1">
    <property type="nucleotide sequence ID" value="NZ_AP025314.1"/>
</dbReference>
<evidence type="ECO:0000313" key="4">
    <source>
        <dbReference type="Proteomes" id="UP001348817"/>
    </source>
</evidence>
<gene>
    <name evidence="3" type="ORF">FUAX_18700</name>
</gene>